<dbReference type="InterPro" id="IPR000953">
    <property type="entry name" value="Chromo/chromo_shadow_dom"/>
</dbReference>
<feature type="binding site" evidence="12">
    <location>
        <position position="280"/>
    </location>
    <ligand>
        <name>Zn(2+)</name>
        <dbReference type="ChEBI" id="CHEBI:29105"/>
        <label>2</label>
    </ligand>
</feature>
<evidence type="ECO:0000256" key="11">
    <source>
        <dbReference type="PIRNR" id="PIRNR009343"/>
    </source>
</evidence>
<dbReference type="GO" id="GO:0005634">
    <property type="term" value="C:nucleus"/>
    <property type="evidence" value="ECO:0007669"/>
    <property type="project" value="UniProtKB-SubCell"/>
</dbReference>
<dbReference type="PANTHER" id="PTHR46223">
    <property type="entry name" value="HISTONE-LYSINE N-METHYLTRANSFERASE SUV39H"/>
    <property type="match status" value="1"/>
</dbReference>
<dbReference type="Pfam" id="PF00856">
    <property type="entry name" value="SET"/>
    <property type="match status" value="1"/>
</dbReference>
<keyword evidence="8 11" id="KW-0862">Zinc</keyword>
<keyword evidence="10 11" id="KW-0539">Nucleus</keyword>
<feature type="binding site" evidence="12">
    <location>
        <position position="248"/>
    </location>
    <ligand>
        <name>Zn(2+)</name>
        <dbReference type="ChEBI" id="CHEBI:29105"/>
        <label>1</label>
    </ligand>
</feature>
<protein>
    <recommendedName>
        <fullName evidence="11">Histone-lysine N-methyltransferase</fullName>
        <ecNumber evidence="11">2.1.1.355</ecNumber>
    </recommendedName>
</protein>
<evidence type="ECO:0000256" key="9">
    <source>
        <dbReference type="ARBA" id="ARBA00022853"/>
    </source>
</evidence>
<evidence type="ECO:0000256" key="2">
    <source>
        <dbReference type="ARBA" id="ARBA00004286"/>
    </source>
</evidence>
<dbReference type="GO" id="GO:0140949">
    <property type="term" value="F:histone H3K9 trimethyltransferase activity"/>
    <property type="evidence" value="ECO:0007669"/>
    <property type="project" value="UniProtKB-EC"/>
</dbReference>
<feature type="binding site" evidence="12">
    <location>
        <position position="388"/>
    </location>
    <ligand>
        <name>Zn(2+)</name>
        <dbReference type="ChEBI" id="CHEBI:29105"/>
        <label>4</label>
    </ligand>
</feature>
<dbReference type="InterPro" id="IPR016197">
    <property type="entry name" value="Chromo-like_dom_sf"/>
</dbReference>
<dbReference type="InParanoid" id="A0A163M3H3"/>
<dbReference type="PROSITE" id="PS50868">
    <property type="entry name" value="POST_SET"/>
    <property type="match status" value="1"/>
</dbReference>
<evidence type="ECO:0000259" key="17">
    <source>
        <dbReference type="PROSITE" id="PS50868"/>
    </source>
</evidence>
<comment type="subcellular location">
    <subcellularLocation>
        <location evidence="2">Chromosome</location>
    </subcellularLocation>
    <subcellularLocation>
        <location evidence="1 11">Nucleus</location>
    </subcellularLocation>
</comment>
<name>A0A163M3H3_ABSGL</name>
<reference evidence="18" key="1">
    <citation type="submission" date="2016-04" db="EMBL/GenBank/DDBJ databases">
        <authorList>
            <person name="Evans L.H."/>
            <person name="Alamgir A."/>
            <person name="Owens N."/>
            <person name="Weber N.D."/>
            <person name="Virtaneva K."/>
            <person name="Barbian K."/>
            <person name="Babar A."/>
            <person name="Rosenke K."/>
        </authorList>
    </citation>
    <scope>NUCLEOTIDE SEQUENCE [LARGE SCALE GENOMIC DNA]</scope>
    <source>
        <strain evidence="18">CBS 101.48</strain>
    </source>
</reference>
<dbReference type="SMART" id="SM00298">
    <property type="entry name" value="CHROMO"/>
    <property type="match status" value="1"/>
</dbReference>
<dbReference type="GO" id="GO:0032259">
    <property type="term" value="P:methylation"/>
    <property type="evidence" value="ECO:0007669"/>
    <property type="project" value="UniProtKB-KW"/>
</dbReference>
<dbReference type="FunCoup" id="A0A163M3H3">
    <property type="interactions" value="335"/>
</dbReference>
<feature type="region of interest" description="Disordered" evidence="13">
    <location>
        <begin position="83"/>
        <end position="139"/>
    </location>
</feature>
<dbReference type="Proteomes" id="UP000078561">
    <property type="component" value="Unassembled WGS sequence"/>
</dbReference>
<feature type="binding site" evidence="12">
    <location>
        <position position="284"/>
    </location>
    <ligand>
        <name>Zn(2+)</name>
        <dbReference type="ChEBI" id="CHEBI:29105"/>
        <label>2</label>
    </ligand>
</feature>
<evidence type="ECO:0000256" key="10">
    <source>
        <dbReference type="ARBA" id="ARBA00023242"/>
    </source>
</evidence>
<evidence type="ECO:0000256" key="6">
    <source>
        <dbReference type="ARBA" id="ARBA00022691"/>
    </source>
</evidence>
<evidence type="ECO:0000256" key="7">
    <source>
        <dbReference type="ARBA" id="ARBA00022723"/>
    </source>
</evidence>
<comment type="similarity">
    <text evidence="11">Belongs to the class V-like SAM-binding methyltransferase superfamily. Histone-lysine methyltransferase family. Suvar3-9 subfamily.</text>
</comment>
<feature type="binding site" evidence="12">
    <location>
        <position position="446"/>
    </location>
    <ligand>
        <name>Zn(2+)</name>
        <dbReference type="ChEBI" id="CHEBI:29105"/>
        <label>4</label>
    </ligand>
</feature>
<dbReference type="Gene3D" id="2.170.270.10">
    <property type="entry name" value="SET domain"/>
    <property type="match status" value="1"/>
</dbReference>
<feature type="binding site" evidence="12">
    <location>
        <position position="244"/>
    </location>
    <ligand>
        <name>Zn(2+)</name>
        <dbReference type="ChEBI" id="CHEBI:29105"/>
        <label>1</label>
    </ligand>
</feature>
<dbReference type="GO" id="GO:0008270">
    <property type="term" value="F:zinc ion binding"/>
    <property type="evidence" value="ECO:0007669"/>
    <property type="project" value="UniProtKB-UniRule"/>
</dbReference>
<evidence type="ECO:0000256" key="3">
    <source>
        <dbReference type="ARBA" id="ARBA00022454"/>
    </source>
</evidence>
<evidence type="ECO:0000256" key="1">
    <source>
        <dbReference type="ARBA" id="ARBA00004123"/>
    </source>
</evidence>
<dbReference type="PROSITE" id="PS50867">
    <property type="entry name" value="PRE_SET"/>
    <property type="match status" value="1"/>
</dbReference>
<dbReference type="EMBL" id="LT553497">
    <property type="protein sequence ID" value="SAM00909.1"/>
    <property type="molecule type" value="Genomic_DNA"/>
</dbReference>
<dbReference type="InterPro" id="IPR001214">
    <property type="entry name" value="SET_dom"/>
</dbReference>
<evidence type="ECO:0000256" key="13">
    <source>
        <dbReference type="SAM" id="MobiDB-lite"/>
    </source>
</evidence>
<keyword evidence="7 11" id="KW-0479">Metal-binding</keyword>
<evidence type="ECO:0000259" key="14">
    <source>
        <dbReference type="PROSITE" id="PS50013"/>
    </source>
</evidence>
<dbReference type="SMART" id="SM00317">
    <property type="entry name" value="SET"/>
    <property type="match status" value="1"/>
</dbReference>
<keyword evidence="3" id="KW-0158">Chromosome</keyword>
<feature type="binding site" evidence="12">
    <location>
        <position position="444"/>
    </location>
    <ligand>
        <name>Zn(2+)</name>
        <dbReference type="ChEBI" id="CHEBI:29105"/>
        <label>4</label>
    </ligand>
</feature>
<dbReference type="SMART" id="SM00468">
    <property type="entry name" value="PreSET"/>
    <property type="match status" value="1"/>
</dbReference>
<proteinExistence type="inferred from homology"/>
<feature type="binding site" evidence="12">
    <location>
        <position position="451"/>
    </location>
    <ligand>
        <name>Zn(2+)</name>
        <dbReference type="ChEBI" id="CHEBI:29105"/>
        <label>4</label>
    </ligand>
</feature>
<feature type="domain" description="Pre-SET" evidence="16">
    <location>
        <begin position="240"/>
        <end position="299"/>
    </location>
</feature>
<keyword evidence="6 11" id="KW-0949">S-adenosyl-L-methionine</keyword>
<feature type="domain" description="Post-SET" evidence="17">
    <location>
        <begin position="440"/>
        <end position="456"/>
    </location>
</feature>
<feature type="binding site" evidence="12">
    <location>
        <position position="280"/>
    </location>
    <ligand>
        <name>Zn(2+)</name>
        <dbReference type="ChEBI" id="CHEBI:29105"/>
        <label>3</label>
    </ligand>
</feature>
<evidence type="ECO:0000256" key="4">
    <source>
        <dbReference type="ARBA" id="ARBA00022603"/>
    </source>
</evidence>
<evidence type="ECO:0000256" key="12">
    <source>
        <dbReference type="PIRSR" id="PIRSR009343-2"/>
    </source>
</evidence>
<feature type="binding site" evidence="12">
    <location>
        <position position="291"/>
    </location>
    <ligand>
        <name>Zn(2+)</name>
        <dbReference type="ChEBI" id="CHEBI:29105"/>
        <label>3</label>
    </ligand>
</feature>
<dbReference type="InterPro" id="IPR023780">
    <property type="entry name" value="Chromo_domain"/>
</dbReference>
<feature type="compositionally biased region" description="Basic residues" evidence="13">
    <location>
        <begin position="92"/>
        <end position="113"/>
    </location>
</feature>
<evidence type="ECO:0000256" key="5">
    <source>
        <dbReference type="ARBA" id="ARBA00022679"/>
    </source>
</evidence>
<dbReference type="OrthoDB" id="308383at2759"/>
<dbReference type="PANTHER" id="PTHR46223:SF3">
    <property type="entry name" value="HISTONE-LYSINE N-METHYLTRANSFERASE SET-23"/>
    <property type="match status" value="1"/>
</dbReference>
<keyword evidence="4 11" id="KW-0489">Methyltransferase</keyword>
<evidence type="ECO:0000259" key="16">
    <source>
        <dbReference type="PROSITE" id="PS50867"/>
    </source>
</evidence>
<dbReference type="Pfam" id="PF00385">
    <property type="entry name" value="Chromo"/>
    <property type="match status" value="1"/>
</dbReference>
<dbReference type="AlphaFoldDB" id="A0A163M3H3"/>
<feature type="domain" description="Chromo" evidence="14">
    <location>
        <begin position="6"/>
        <end position="65"/>
    </location>
</feature>
<dbReference type="EC" id="2.1.1.355" evidence="11"/>
<dbReference type="Pfam" id="PF05033">
    <property type="entry name" value="Pre-SET"/>
    <property type="match status" value="1"/>
</dbReference>
<evidence type="ECO:0000256" key="8">
    <source>
        <dbReference type="ARBA" id="ARBA00022833"/>
    </source>
</evidence>
<dbReference type="PROSITE" id="PS50013">
    <property type="entry name" value="CHROMO_2"/>
    <property type="match status" value="1"/>
</dbReference>
<dbReference type="Gene3D" id="2.40.50.40">
    <property type="match status" value="1"/>
</dbReference>
<sequence length="457" mass="52159">MSDDEFEVERIAGRRHVKGEEQFLIEWKGYSKDNNTWEARDNLMGNIGLVNDFESTYKAENPGKVVPKVGLIYLKGAYDIESPKRTSPSKPLKNKPRKPRNVIKFPTSRRKTQRTPMVIGGDLDITNPGRPSKKPRTDPAIIPAIHYPAVPGRKSIQDVVETDEELESIKKSLDNPQLALLKLKHPLVEGLHGRRTFKSVTPSVYVVNEHDDTPFPEIFIYINDLVLNDKVTPPDPDFLVGCDCDDKCLHVRGKKFCHEDSAYTNRGKLQENYTGAIYECNSSCKCDPETCPNRVVQRGRQVPLEIFKTARKGWGVRSTKRIKKNTFVEEYLGEVITEGEGALRGKLYDRIGLSYLFDMDLAGVDEYQKYVIDSYVCGNSSHFFNHSCNPNLVVYGVFYDSMDVSFHRLAFFANRDIEPNEELTFDYTGISQDDDDTKSKKFPCHCDADTCRHWIHL</sequence>
<dbReference type="STRING" id="4829.A0A163M3H3"/>
<dbReference type="OMA" id="CHEDSAY"/>
<accession>A0A163M3H3</accession>
<dbReference type="GO" id="GO:0005694">
    <property type="term" value="C:chromosome"/>
    <property type="evidence" value="ECO:0007669"/>
    <property type="project" value="UniProtKB-SubCell"/>
</dbReference>
<feature type="binding site" evidence="12">
    <location>
        <position position="242"/>
    </location>
    <ligand>
        <name>Zn(2+)</name>
        <dbReference type="ChEBI" id="CHEBI:29105"/>
        <label>2</label>
    </ligand>
</feature>
<dbReference type="InterPro" id="IPR046341">
    <property type="entry name" value="SET_dom_sf"/>
</dbReference>
<dbReference type="PROSITE" id="PS50280">
    <property type="entry name" value="SET"/>
    <property type="match status" value="1"/>
</dbReference>
<organism evidence="18">
    <name type="scientific">Absidia glauca</name>
    <name type="common">Pin mould</name>
    <dbReference type="NCBI Taxonomy" id="4829"/>
    <lineage>
        <taxon>Eukaryota</taxon>
        <taxon>Fungi</taxon>
        <taxon>Fungi incertae sedis</taxon>
        <taxon>Mucoromycota</taxon>
        <taxon>Mucoromycotina</taxon>
        <taxon>Mucoromycetes</taxon>
        <taxon>Mucorales</taxon>
        <taxon>Cunninghamellaceae</taxon>
        <taxon>Absidia</taxon>
    </lineage>
</organism>
<gene>
    <name evidence="18" type="primary">ABSGL_06645.1 scaffold 8661</name>
</gene>
<feature type="binding site" evidence="12">
    <location>
        <position position="242"/>
    </location>
    <ligand>
        <name>Zn(2+)</name>
        <dbReference type="ChEBI" id="CHEBI:29105"/>
        <label>1</label>
    </ligand>
</feature>
<keyword evidence="19" id="KW-1185">Reference proteome</keyword>
<evidence type="ECO:0000313" key="19">
    <source>
        <dbReference type="Proteomes" id="UP000078561"/>
    </source>
</evidence>
<dbReference type="SUPFAM" id="SSF54160">
    <property type="entry name" value="Chromo domain-like"/>
    <property type="match status" value="1"/>
</dbReference>
<evidence type="ECO:0000313" key="18">
    <source>
        <dbReference type="EMBL" id="SAM00909.1"/>
    </source>
</evidence>
<dbReference type="SUPFAM" id="SSF82199">
    <property type="entry name" value="SET domain"/>
    <property type="match status" value="1"/>
</dbReference>
<feature type="binding site" evidence="12">
    <location>
        <position position="286"/>
    </location>
    <ligand>
        <name>Zn(2+)</name>
        <dbReference type="ChEBI" id="CHEBI:29105"/>
        <label>3</label>
    </ligand>
</feature>
<keyword evidence="9 11" id="KW-0156">Chromatin regulator</keyword>
<comment type="catalytic activity">
    <reaction evidence="11">
        <text>L-lysyl(9)-[histone H3] + 3 S-adenosyl-L-methionine = N(6),N(6),N(6)-trimethyl-L-lysyl(9)-[histone H3] + 3 S-adenosyl-L-homocysteine + 3 H(+)</text>
        <dbReference type="Rhea" id="RHEA:60276"/>
        <dbReference type="Rhea" id="RHEA-COMP:15538"/>
        <dbReference type="Rhea" id="RHEA-COMP:15546"/>
        <dbReference type="ChEBI" id="CHEBI:15378"/>
        <dbReference type="ChEBI" id="CHEBI:29969"/>
        <dbReference type="ChEBI" id="CHEBI:57856"/>
        <dbReference type="ChEBI" id="CHEBI:59789"/>
        <dbReference type="ChEBI" id="CHEBI:61961"/>
        <dbReference type="EC" id="2.1.1.355"/>
    </reaction>
</comment>
<dbReference type="InterPro" id="IPR007728">
    <property type="entry name" value="Pre-SET_dom"/>
</dbReference>
<dbReference type="CDD" id="cd00024">
    <property type="entry name" value="CD_CSD"/>
    <property type="match status" value="1"/>
</dbReference>
<feature type="domain" description="SET" evidence="15">
    <location>
        <begin position="302"/>
        <end position="428"/>
    </location>
</feature>
<dbReference type="InterPro" id="IPR003616">
    <property type="entry name" value="Post-SET_dom"/>
</dbReference>
<keyword evidence="5 11" id="KW-0808">Transferase</keyword>
<dbReference type="InterPro" id="IPR050973">
    <property type="entry name" value="H3K9_Histone-Lys_N-MTase"/>
</dbReference>
<evidence type="ECO:0000259" key="15">
    <source>
        <dbReference type="PROSITE" id="PS50280"/>
    </source>
</evidence>
<dbReference type="PIRSF" id="PIRSF009343">
    <property type="entry name" value="SUV39_SET"/>
    <property type="match status" value="1"/>
</dbReference>
<dbReference type="InterPro" id="IPR011381">
    <property type="entry name" value="H3-K9_MeTrfase_SUV39H1/2-like"/>
</dbReference>